<dbReference type="PATRIC" id="fig|516051.4.peg.2585"/>
<dbReference type="Gene3D" id="2.120.10.30">
    <property type="entry name" value="TolB, C-terminal domain"/>
    <property type="match status" value="1"/>
</dbReference>
<evidence type="ECO:0000259" key="2">
    <source>
        <dbReference type="PROSITE" id="PS50093"/>
    </source>
</evidence>
<dbReference type="InterPro" id="IPR013783">
    <property type="entry name" value="Ig-like_fold"/>
</dbReference>
<dbReference type="Pfam" id="PF18911">
    <property type="entry name" value="PKD_4"/>
    <property type="match status" value="7"/>
</dbReference>
<dbReference type="InterPro" id="IPR006652">
    <property type="entry name" value="Kelch_1"/>
</dbReference>
<dbReference type="PROSITE" id="PS50268">
    <property type="entry name" value="CADHERIN_2"/>
    <property type="match status" value="1"/>
</dbReference>
<dbReference type="InterPro" id="IPR008979">
    <property type="entry name" value="Galactose-bd-like_sf"/>
</dbReference>
<dbReference type="SUPFAM" id="SSF49313">
    <property type="entry name" value="Cadherin-like"/>
    <property type="match status" value="2"/>
</dbReference>
<dbReference type="HOGENOM" id="CLU_226141_0_0_10"/>
<dbReference type="SUPFAM" id="SSF49785">
    <property type="entry name" value="Galactose-binding domain-like"/>
    <property type="match status" value="2"/>
</dbReference>
<evidence type="ECO:0000259" key="3">
    <source>
        <dbReference type="PROSITE" id="PS50206"/>
    </source>
</evidence>
<dbReference type="SUPFAM" id="SSF101908">
    <property type="entry name" value="Putative isomerase YbhE"/>
    <property type="match status" value="1"/>
</dbReference>
<dbReference type="PROSITE" id="PS50093">
    <property type="entry name" value="PKD"/>
    <property type="match status" value="7"/>
</dbReference>
<dbReference type="Proteomes" id="UP000032726">
    <property type="component" value="Chromosome"/>
</dbReference>
<dbReference type="SUPFAM" id="SSF49299">
    <property type="entry name" value="PKD domain"/>
    <property type="match status" value="7"/>
</dbReference>
<dbReference type="InterPro" id="IPR015915">
    <property type="entry name" value="Kelch-typ_b-propeller"/>
</dbReference>
<feature type="region of interest" description="Disordered" evidence="1">
    <location>
        <begin position="605"/>
        <end position="638"/>
    </location>
</feature>
<evidence type="ECO:0000313" key="5">
    <source>
        <dbReference type="EMBL" id="AKA36092.1"/>
    </source>
</evidence>
<keyword evidence="6" id="KW-1185">Reference proteome</keyword>
<dbReference type="InterPro" id="IPR029865">
    <property type="entry name" value="KIAA0319-like"/>
</dbReference>
<dbReference type="Gene3D" id="2.120.10.80">
    <property type="entry name" value="Kelch-type beta propeller"/>
    <property type="match status" value="2"/>
</dbReference>
<feature type="domain" description="PKD" evidence="2">
    <location>
        <begin position="2313"/>
        <end position="2398"/>
    </location>
</feature>
<dbReference type="SMART" id="SM00612">
    <property type="entry name" value="Kelch"/>
    <property type="match status" value="5"/>
</dbReference>
<protein>
    <submittedName>
        <fullName evidence="5">Putative secreted protein</fullName>
    </submittedName>
</protein>
<feature type="domain" description="PKD" evidence="2">
    <location>
        <begin position="2752"/>
        <end position="2839"/>
    </location>
</feature>
<dbReference type="KEGG" id="mlt:VC82_2520"/>
<name>A0A0D5YUV2_9FLAO</name>
<dbReference type="OrthoDB" id="996574at2"/>
<feature type="domain" description="Cadherin" evidence="4">
    <location>
        <begin position="2631"/>
        <end position="2754"/>
    </location>
</feature>
<dbReference type="SMART" id="SM00089">
    <property type="entry name" value="PKD"/>
    <property type="match status" value="7"/>
</dbReference>
<feature type="domain" description="PKD" evidence="2">
    <location>
        <begin position="2663"/>
        <end position="2750"/>
    </location>
</feature>
<dbReference type="InterPro" id="IPR022409">
    <property type="entry name" value="PKD/Chitinase_dom"/>
</dbReference>
<reference evidence="5 6" key="1">
    <citation type="submission" date="2015-03" db="EMBL/GenBank/DDBJ databases">
        <title>Complete genome sequence of Muricauda lutaonensis CC-HSB-11T, isolated from a coastal hot spring.</title>
        <authorList>
            <person name="Kim K.M."/>
        </authorList>
    </citation>
    <scope>NUCLEOTIDE SEQUENCE [LARGE SCALE GENOMIC DNA]</scope>
    <source>
        <strain evidence="5 6">CC-HSB-11</strain>
    </source>
</reference>
<evidence type="ECO:0000256" key="1">
    <source>
        <dbReference type="SAM" id="MobiDB-lite"/>
    </source>
</evidence>
<accession>A0A0D5YUV2</accession>
<dbReference type="STRING" id="516051.VC82_2520"/>
<organism evidence="5 6">
    <name type="scientific">Flagellimonas lutaonensis</name>
    <dbReference type="NCBI Taxonomy" id="516051"/>
    <lineage>
        <taxon>Bacteria</taxon>
        <taxon>Pseudomonadati</taxon>
        <taxon>Bacteroidota</taxon>
        <taxon>Flavobacteriia</taxon>
        <taxon>Flavobacteriales</taxon>
        <taxon>Flavobacteriaceae</taxon>
        <taxon>Flagellimonas</taxon>
    </lineage>
</organism>
<dbReference type="Pfam" id="PF05345">
    <property type="entry name" value="He_PIG"/>
    <property type="match status" value="3"/>
</dbReference>
<feature type="domain" description="Rhodanese" evidence="3">
    <location>
        <begin position="1703"/>
        <end position="1718"/>
    </location>
</feature>
<feature type="domain" description="PKD" evidence="2">
    <location>
        <begin position="2400"/>
        <end position="2485"/>
    </location>
</feature>
<dbReference type="InterPro" id="IPR001763">
    <property type="entry name" value="Rhodanese-like_dom"/>
</dbReference>
<dbReference type="InterPro" id="IPR035986">
    <property type="entry name" value="PKD_dom_sf"/>
</dbReference>
<dbReference type="PROSITE" id="PS50206">
    <property type="entry name" value="RHODANESE_3"/>
    <property type="match status" value="1"/>
</dbReference>
<dbReference type="PANTHER" id="PTHR46182">
    <property type="entry name" value="FI19480P1"/>
    <property type="match status" value="1"/>
</dbReference>
<dbReference type="PANTHER" id="PTHR46182:SF2">
    <property type="entry name" value="FI19480P1"/>
    <property type="match status" value="1"/>
</dbReference>
<dbReference type="GO" id="GO:0016020">
    <property type="term" value="C:membrane"/>
    <property type="evidence" value="ECO:0007669"/>
    <property type="project" value="InterPro"/>
</dbReference>
<dbReference type="CDD" id="cd00146">
    <property type="entry name" value="PKD"/>
    <property type="match status" value="7"/>
</dbReference>
<dbReference type="SUPFAM" id="SSF117281">
    <property type="entry name" value="Kelch motif"/>
    <property type="match status" value="1"/>
</dbReference>
<dbReference type="InterPro" id="IPR021720">
    <property type="entry name" value="Malectin_dom"/>
</dbReference>
<dbReference type="EMBL" id="CP011071">
    <property type="protein sequence ID" value="AKA36092.1"/>
    <property type="molecule type" value="Genomic_DNA"/>
</dbReference>
<evidence type="ECO:0000259" key="4">
    <source>
        <dbReference type="PROSITE" id="PS50268"/>
    </source>
</evidence>
<proteinExistence type="predicted"/>
<feature type="domain" description="PKD" evidence="2">
    <location>
        <begin position="2487"/>
        <end position="2571"/>
    </location>
</feature>
<feature type="domain" description="PKD" evidence="2">
    <location>
        <begin position="2575"/>
        <end position="2660"/>
    </location>
</feature>
<dbReference type="InterPro" id="IPR002126">
    <property type="entry name" value="Cadherin-like_dom"/>
</dbReference>
<dbReference type="InterPro" id="IPR015919">
    <property type="entry name" value="Cadherin-like_sf"/>
</dbReference>
<evidence type="ECO:0000313" key="6">
    <source>
        <dbReference type="Proteomes" id="UP000032726"/>
    </source>
</evidence>
<dbReference type="GO" id="GO:0007156">
    <property type="term" value="P:homophilic cell adhesion via plasma membrane adhesion molecules"/>
    <property type="evidence" value="ECO:0007669"/>
    <property type="project" value="InterPro"/>
</dbReference>
<dbReference type="RefSeq" id="WP_045802672.1">
    <property type="nucleotide sequence ID" value="NZ_CP011071.1"/>
</dbReference>
<dbReference type="Pfam" id="PF11721">
    <property type="entry name" value="Malectin"/>
    <property type="match status" value="2"/>
</dbReference>
<dbReference type="GO" id="GO:0031410">
    <property type="term" value="C:cytoplasmic vesicle"/>
    <property type="evidence" value="ECO:0007669"/>
    <property type="project" value="TreeGrafter"/>
</dbReference>
<dbReference type="Gene3D" id="2.60.40.10">
    <property type="entry name" value="Immunoglobulins"/>
    <property type="match status" value="10"/>
</dbReference>
<dbReference type="Pfam" id="PF24681">
    <property type="entry name" value="Kelch_KLHDC2_KLHL20_DRC7"/>
    <property type="match status" value="1"/>
</dbReference>
<gene>
    <name evidence="5" type="ORF">VC82_2520</name>
</gene>
<feature type="domain" description="PKD" evidence="2">
    <location>
        <begin position="2841"/>
        <end position="2922"/>
    </location>
</feature>
<dbReference type="Gene3D" id="2.60.120.430">
    <property type="entry name" value="Galactose-binding lectin"/>
    <property type="match status" value="2"/>
</dbReference>
<dbReference type="GO" id="GO:0005509">
    <property type="term" value="F:calcium ion binding"/>
    <property type="evidence" value="ECO:0007669"/>
    <property type="project" value="InterPro"/>
</dbReference>
<dbReference type="InterPro" id="IPR011042">
    <property type="entry name" value="6-blade_b-propeller_TolB-like"/>
</dbReference>
<dbReference type="InterPro" id="IPR000601">
    <property type="entry name" value="PKD_dom"/>
</dbReference>
<sequence length="3017" mass="317775">MKKNYPNLPKYVFVFAVVSILGLFQMNLNAQSFNASNLVGESLTNPTSLAFGPDGKLYVAQQDGTIHQYSVSRDGAPAGSGTYTVTNTVVINDIKIKVKNHNDSGVLDNIDPAVNQKRQVTGIAVSGTSANPIIYVSSSDPRIGGASNSNPTGELDRNLDTNSGVLSRLTWNGSGWDHVDLVRGLPRCEENHATNGLDIFTKNGDTYILLQQGGNTNKGAPSNNFGGIAETYLAGAILIVNLTQLESMPIYTDPRTGSDYVYDLPTLNDPARTDIDNTHPEFPYPSGHPMYNATIDIGDPFGGNNTRNQAFPEPGGPVQIFSPGWRNGYDVVVTEAGLIYSVDNGGNSTWGGQPVIRTSDGTFKGDQSTTTYDPGAGDYVTNEFNESGSATVWDALHYIGTINDANGTYYAGHPAPIRAFPDKAEVISYTYNGSSWVEASRHDFSVLLNGVSGYFNSSFGMANFPNDPDQGEFLSANQSSGKVNIFDVVTSSTNGICEYAASNFNNAMKGDLLTASFNGNINRYELNASGTGILAKDNGFLNGFGSVPLDVIAQGDLDVFPGTIWAATYGSGNITVFEPDDFGSCPQPGEQGYDPLADYDGDGYTNGDEIDNGTNHCSGGSKPEDNDGDFVSNLNDTDDDNDGIADVNDPFQWDADNGTTTNLPVEYPFWNNDPGTGFAGLGFTGWMTNGSTDYLDQYDFDNLSFGGAGGKATIDFVSEGDALGTSNNQDNGFQFGVNVDSNSNPFTVYAVLETPFGGIAPVDTESYGIQIGLGDQDNYLKLAISTGTSTSDNEYGFDVVLENSGAVTSNSYDAPGFSAANNIHLYISVNPSANTAQPYYSLDGGTTIAPLGGLVSLPTSFLNASDNQGLAVGIISTSVGSGPEYTATWDYINVTEDSNGQLAWNPDPVDFGTLPVTSGPVELNTFAQNTGGPSSGTISITDVSFTGQDATLFSNTSSLPLTVEPGASIAVPITFSPDGNAGAKSANVVITHSGTNSPLTVPITANLSDNTSVSRVNAGGAQVSATDGGVDWEANSAGGATSGTTYAVNTGSVFSTGGAFQYSNRDASIPAYVDQTTFDALFAQERNDEATGTEMEFTFPVANGNYIVNLFLGNSFSGTSQIGQRVFDIEIEGTVVRDNLDLIEEFGHQVAGMLSFAVPVTDGVLNLRFLHEVENPLVNAIEILDAAGQLPFDIVPIANQANYAGQQANLTAVAFGGDEAQPIVYSISGQPEGLAINTSTGLISGTISVNALTGGPNGDGVHQVTVTASRAGSSDVQTQFSWTITSMSTLRINAGGVQVNASDSESDWLENATGGAYDGPGYYVNTGGIFNGNLDYANRHTSIPSYIDQNTFNALFAQERFDTNGGVDMDFAIPMLNGNYSVNLYMGNAFSGTSQPGQRVYDILLEGAVVRQNFDLIVEFGHQSGGMLSFPVSVTDGVLNIGFSNTVQSALVNAIEVIADNSQFPPIIIDPVADQNHQVGENPDLTITASGGDPQGNFEFSLSGQPAGIDIEPTNGLVFGTIQSAALTGGPNGDGVHNVTVLVNKPGSAPATTNFTWTVSQDWVEKDEDENYTARHECSFVQAGNKFYLMGGRENATAIDVYDYTTNSWVELANSTPVINSTQLEFNHFQATEYEGLIWVIGAFKTNVFPNEIPADYIWAFDPTTNEWIQGPEIPSGRKRGSTGLVVYNDKFYIVGGNTDGHDGGYVAWFDEYDPRTGVWTPLTDAPNARDHFQAAVIGDKLYAVGGRLSGGPGGTFAPTIPEVDVYDFISGTWSTLPAGQNLPTERAAPAVVNFEDKLVVIGGEGNGQAYNTTEQYDPNTQTWSTLADMNHARHGTQAIVSGNGIYILGGSPNLGGGNQKNMEYLGADNATGVPSITSTLSAPSIVDVPDGGSRDILITAEDGNVGIMVTSMEITGPDAADFSITSGELNPGLIGTSETHTVTVALSGTGADRNAVLTINYGPSSSITIDLTNNNVPPDVENPGTQNNVEGENVSLQILATDASSNLAYSATGLPPDLTIDPNTGLISGTIAQAQSGNGVFQEENGLVIIETESGTIDPTWSLTTLDNETGIIAGSNYLSGTVAGNGGTIPYQINISTPGVYRFDWKSFYSGPNSTEENDSWLRFPNNDDVWFFGFRGNPVSEANLIDKIQNDFTNVVFPGGTSRYFSNPGTESDPSDDTAPVGQTGNGYFKIFLSGAQSEVYEWESFTSDNGTAHQIYVWFVNPGTYTMEISERSAGHAIHKVALYKVDGPNYTDAQLDTFPESNTGGGSQGAAANSPYTVDVTVTDDGNPQESTTEQFIWNIGPAGTAPPSAVAEASPLTGVAPLQVTFTGSNSTDDSNIVSYAWDFKDGGTSTEADPVYTFNSSGTYDVELTVTDNDGLTDTDTVTIQINGANLPPTAVAEATPLTGESPLQVTFTGSNSTDDVGIVSYAWDFIDGGNSTEADPIYTFNTPGIYDVELTVTDGEGLTDTDVVTITVNAPNQAPTAVAEATPLTGESPLQVTFTGSNSSDTDGTIESYSWNFGDGGSSTEADPVYTFNTAGTYDVELTVTDDGGLTNTDTVTITVSEPNQPPTAVAEATPLSGDAPLQVAFTGSNSTDDVGIVSYAWDFKDGSTSTQADPSHTFNTAGTYVVELTVVDAEGLTDTDTVTITVNQSTNEPPVAVATANPTQGEAPLPVIFDGSNSTDDVGIVSYFWDFDNGTTSTEINPVTTFTDAGTYEVTLTVTDDGGLTDMTTITITVVDPMGNLPPNAVVSATPDSGEAPLEVSFTGSNSTDDVGVVSYAWDFGDGGSSTEADPVHTYNTPGNYLATLTVTDGEGLMDNATVTITVTEAGANQPPNAVVSATPDSGEAPLEVSFTGSNSTDDVGVVSYTWDFGDGETSTEVNPSHTFTFAGSFEVSLTVEDEEGLTDTATITIEVEDNNPSGITDFEVIIAPNPADQTANISVLNIPEGTVVTMIYLHDSTGRLLGAFEPQDVFSDNRYEIPVFMLRDEVYYVKIELNNGDSIAVRLLVKN</sequence>